<dbReference type="GO" id="GO:0051015">
    <property type="term" value="F:actin filament binding"/>
    <property type="evidence" value="ECO:0007669"/>
    <property type="project" value="TreeGrafter"/>
</dbReference>
<dbReference type="InterPro" id="IPR028458">
    <property type="entry name" value="Twinfilin"/>
</dbReference>
<dbReference type="Pfam" id="PF00241">
    <property type="entry name" value="Cofilin_ADF"/>
    <property type="match status" value="1"/>
</dbReference>
<dbReference type="STRING" id="763665.A0A2G5BC03"/>
<accession>A0A2G5BC03</accession>
<dbReference type="EMBL" id="KZ303499">
    <property type="protein sequence ID" value="PIA16545.1"/>
    <property type="molecule type" value="Genomic_DNA"/>
</dbReference>
<feature type="region of interest" description="Disordered" evidence="8">
    <location>
        <begin position="475"/>
        <end position="508"/>
    </location>
</feature>
<evidence type="ECO:0000256" key="1">
    <source>
        <dbReference type="ARBA" id="ARBA00004245"/>
    </source>
</evidence>
<feature type="compositionally biased region" description="Low complexity" evidence="8">
    <location>
        <begin position="527"/>
        <end position="546"/>
    </location>
</feature>
<keyword evidence="6" id="KW-0206">Cytoskeleton</keyword>
<name>A0A2G5BC03_COERN</name>
<dbReference type="GO" id="GO:0051016">
    <property type="term" value="P:barbed-end actin filament capping"/>
    <property type="evidence" value="ECO:0007669"/>
    <property type="project" value="TreeGrafter"/>
</dbReference>
<dbReference type="InterPro" id="IPR029006">
    <property type="entry name" value="ADF-H/Gelsolin-like_dom_sf"/>
</dbReference>
<dbReference type="InterPro" id="IPR002108">
    <property type="entry name" value="ADF-H"/>
</dbReference>
<dbReference type="PROSITE" id="PS51263">
    <property type="entry name" value="ADF_H"/>
    <property type="match status" value="1"/>
</dbReference>
<feature type="domain" description="ADF-H" evidence="9">
    <location>
        <begin position="5"/>
        <end position="134"/>
    </location>
</feature>
<gene>
    <name evidence="10" type="ORF">COEREDRAFT_15343</name>
</gene>
<feature type="compositionally biased region" description="Basic and acidic residues" evidence="8">
    <location>
        <begin position="187"/>
        <end position="199"/>
    </location>
</feature>
<comment type="similarity">
    <text evidence="2">Belongs to the actin-binding proteins ADF family. Twinfilin subfamily.</text>
</comment>
<dbReference type="GO" id="GO:0030042">
    <property type="term" value="P:actin filament depolymerization"/>
    <property type="evidence" value="ECO:0007669"/>
    <property type="project" value="TreeGrafter"/>
</dbReference>
<evidence type="ECO:0000256" key="3">
    <source>
        <dbReference type="ARBA" id="ARBA00022490"/>
    </source>
</evidence>
<feature type="compositionally biased region" description="Polar residues" evidence="8">
    <location>
        <begin position="660"/>
        <end position="684"/>
    </location>
</feature>
<dbReference type="GO" id="GO:0005884">
    <property type="term" value="C:actin filament"/>
    <property type="evidence" value="ECO:0007669"/>
    <property type="project" value="TreeGrafter"/>
</dbReference>
<evidence type="ECO:0000256" key="2">
    <source>
        <dbReference type="ARBA" id="ARBA00009557"/>
    </source>
</evidence>
<feature type="region of interest" description="Disordered" evidence="8">
    <location>
        <begin position="140"/>
        <end position="208"/>
    </location>
</feature>
<dbReference type="AlphaFoldDB" id="A0A2G5BC03"/>
<dbReference type="PANTHER" id="PTHR13759:SF1">
    <property type="entry name" value="TWINFILIN"/>
    <property type="match status" value="1"/>
</dbReference>
<evidence type="ECO:0000256" key="4">
    <source>
        <dbReference type="ARBA" id="ARBA00022737"/>
    </source>
</evidence>
<evidence type="ECO:0000256" key="6">
    <source>
        <dbReference type="ARBA" id="ARBA00023212"/>
    </source>
</evidence>
<feature type="compositionally biased region" description="Low complexity" evidence="8">
    <location>
        <begin position="175"/>
        <end position="186"/>
    </location>
</feature>
<protein>
    <recommendedName>
        <fullName evidence="9">ADF-H domain-containing protein</fullName>
    </recommendedName>
</protein>
<dbReference type="GO" id="GO:0003785">
    <property type="term" value="F:actin monomer binding"/>
    <property type="evidence" value="ECO:0007669"/>
    <property type="project" value="TreeGrafter"/>
</dbReference>
<evidence type="ECO:0000313" key="10">
    <source>
        <dbReference type="EMBL" id="PIA16545.1"/>
    </source>
</evidence>
<feature type="region of interest" description="Disordered" evidence="8">
    <location>
        <begin position="249"/>
        <end position="273"/>
    </location>
</feature>
<comment type="subunit">
    <text evidence="7">Interacts with G-actin; ADP-actin form.</text>
</comment>
<dbReference type="Gene3D" id="3.40.20.10">
    <property type="entry name" value="Severin"/>
    <property type="match status" value="2"/>
</dbReference>
<evidence type="ECO:0000259" key="9">
    <source>
        <dbReference type="PROSITE" id="PS51263"/>
    </source>
</evidence>
<feature type="region of interest" description="Disordered" evidence="8">
    <location>
        <begin position="522"/>
        <end position="546"/>
    </location>
</feature>
<organism evidence="10 11">
    <name type="scientific">Coemansia reversa (strain ATCC 12441 / NRRL 1564)</name>
    <dbReference type="NCBI Taxonomy" id="763665"/>
    <lineage>
        <taxon>Eukaryota</taxon>
        <taxon>Fungi</taxon>
        <taxon>Fungi incertae sedis</taxon>
        <taxon>Zoopagomycota</taxon>
        <taxon>Kickxellomycotina</taxon>
        <taxon>Kickxellomycetes</taxon>
        <taxon>Kickxellales</taxon>
        <taxon>Kickxellaceae</taxon>
        <taxon>Coemansia</taxon>
    </lineage>
</organism>
<keyword evidence="11" id="KW-1185">Reference proteome</keyword>
<feature type="compositionally biased region" description="Basic and acidic residues" evidence="8">
    <location>
        <begin position="631"/>
        <end position="656"/>
    </location>
</feature>
<keyword evidence="5" id="KW-0009">Actin-binding</keyword>
<comment type="subcellular location">
    <subcellularLocation>
        <location evidence="1">Cytoplasm</location>
        <location evidence="1">Cytoskeleton</location>
    </subcellularLocation>
</comment>
<feature type="compositionally biased region" description="Polar residues" evidence="8">
    <location>
        <begin position="489"/>
        <end position="507"/>
    </location>
</feature>
<evidence type="ECO:0000313" key="11">
    <source>
        <dbReference type="Proteomes" id="UP000242474"/>
    </source>
</evidence>
<evidence type="ECO:0000256" key="5">
    <source>
        <dbReference type="ARBA" id="ARBA00023203"/>
    </source>
</evidence>
<proteinExistence type="inferred from homology"/>
<dbReference type="GO" id="GO:0005737">
    <property type="term" value="C:cytoplasm"/>
    <property type="evidence" value="ECO:0007669"/>
    <property type="project" value="TreeGrafter"/>
</dbReference>
<reference evidence="10 11" key="1">
    <citation type="journal article" date="2015" name="Genome Biol. Evol.">
        <title>Phylogenomic analyses indicate that early fungi evolved digesting cell walls of algal ancestors of land plants.</title>
        <authorList>
            <person name="Chang Y."/>
            <person name="Wang S."/>
            <person name="Sekimoto S."/>
            <person name="Aerts A.L."/>
            <person name="Choi C."/>
            <person name="Clum A."/>
            <person name="LaButti K.M."/>
            <person name="Lindquist E.A."/>
            <person name="Yee Ngan C."/>
            <person name="Ohm R.A."/>
            <person name="Salamov A.A."/>
            <person name="Grigoriev I.V."/>
            <person name="Spatafora J.W."/>
            <person name="Berbee M.L."/>
        </authorList>
    </citation>
    <scope>NUCLEOTIDE SEQUENCE [LARGE SCALE GENOMIC DNA]</scope>
    <source>
        <strain evidence="10 11">NRRL 1564</strain>
    </source>
</reference>
<evidence type="ECO:0000256" key="8">
    <source>
        <dbReference type="SAM" id="MobiDB-lite"/>
    </source>
</evidence>
<sequence>MSLPSGISATRELKQFLDESRAGEHAHVAVVRVQIRGDDLKETARKNGPANGDLTQLEEYLDNTPAFFLLRADASSWYVATWMPEGKVGVSNRMVYASSQSSLKEAVGEACIAGTLQFTTVDEVLGGDVEKESVAAIAGTETPAPPISDPASTMVRSTPAEAPGVAPKPAGLHITRTFTQTQSTTVARERHEHREEVTEYRSSPPVIGAKPQMLTQKRSQGGTFVRKMDPRLAMSGSELEHVDMLQQEDAARSEQMARMQTRLRAPDAAEKGGAVENHHANIAGVKETTAAVTGGFHTVTLPLSTAAKAALSDFAANVGITVVELEVEANTCVTSARSFTSTEEFKPNAVEPRFYIMRTPGSRIFVYSCPEASPPRLRMIYSTAGAATLAQIQELGYRITHRLSLFSPRDCTLVAVAATIRSGQAQRADAKPVDTVVNYVPAAPARSLPSRFAASNTTRLDAFTDEQGFRDAFASVRPDAPAPPPFVATNPSLSTESTNDAVDTSPNAGAATWGVQLKSRSQGVFGGPSSNSNSSVSKVAPKANASGGVAPSLLAASAASRHSVGSVGTVSTRFSQTRLAGEAGDESQSPCESRESSPLVEFADNGASNEKPRPEVVRSSLPGLRPVPGPHDGDNSSRNIDRHSTPVAPRDTKWDPWRSVSATNQTSVSRTNAPQSAIQSSVYTKPTEPTPDSISNLMGDITYPPLQNPAGSESTARSVSSAVSAFFIPGIVDLDLNDGLKLDVLGGLIHANIAFHNKKKANKETALATTPTPTPPTV</sequence>
<feature type="region of interest" description="Disordered" evidence="8">
    <location>
        <begin position="577"/>
        <end position="714"/>
    </location>
</feature>
<keyword evidence="4" id="KW-0677">Repeat</keyword>
<dbReference type="OrthoDB" id="10006997at2759"/>
<evidence type="ECO:0000256" key="7">
    <source>
        <dbReference type="ARBA" id="ARBA00038532"/>
    </source>
</evidence>
<dbReference type="Proteomes" id="UP000242474">
    <property type="component" value="Unassembled WGS sequence"/>
</dbReference>
<keyword evidence="3" id="KW-0963">Cytoplasm</keyword>
<dbReference type="PANTHER" id="PTHR13759">
    <property type="entry name" value="TWINFILIN"/>
    <property type="match status" value="1"/>
</dbReference>
<dbReference type="SUPFAM" id="SSF55753">
    <property type="entry name" value="Actin depolymerizing proteins"/>
    <property type="match status" value="2"/>
</dbReference>